<dbReference type="GO" id="GO:0016491">
    <property type="term" value="F:oxidoreductase activity"/>
    <property type="evidence" value="ECO:0007669"/>
    <property type="project" value="UniProtKB-KW"/>
</dbReference>
<dbReference type="RefSeq" id="WP_110290044.1">
    <property type="nucleotide sequence ID" value="NZ_QICS01000001.1"/>
</dbReference>
<evidence type="ECO:0000313" key="4">
    <source>
        <dbReference type="EMBL" id="PXV95592.1"/>
    </source>
</evidence>
<dbReference type="InterPro" id="IPR002347">
    <property type="entry name" value="SDR_fam"/>
</dbReference>
<proteinExistence type="inferred from homology"/>
<comment type="caution">
    <text evidence="4">The sequence shown here is derived from an EMBL/GenBank/DDBJ whole genome shotgun (WGS) entry which is preliminary data.</text>
</comment>
<protein>
    <submittedName>
        <fullName evidence="4">NAD(P)-dependent dehydrogenase (Short-subunit alcohol dehydrogenase family)</fullName>
    </submittedName>
</protein>
<dbReference type="PRINTS" id="PR00081">
    <property type="entry name" value="GDHRDH"/>
</dbReference>
<evidence type="ECO:0000256" key="2">
    <source>
        <dbReference type="ARBA" id="ARBA00023002"/>
    </source>
</evidence>
<name>A0A318ETJ3_9FIRM</name>
<reference evidence="4 5" key="1">
    <citation type="submission" date="2018-05" db="EMBL/GenBank/DDBJ databases">
        <title>Genomic Encyclopedia of Type Strains, Phase IV (KMG-IV): sequencing the most valuable type-strain genomes for metagenomic binning, comparative biology and taxonomic classification.</title>
        <authorList>
            <person name="Goeker M."/>
        </authorList>
    </citation>
    <scope>NUCLEOTIDE SEQUENCE [LARGE SCALE GENOMIC DNA]</scope>
    <source>
        <strain evidence="4 5">DSM 28816</strain>
    </source>
</reference>
<dbReference type="PANTHER" id="PTHR45024">
    <property type="entry name" value="DEHYDROGENASES, SHORT CHAIN"/>
    <property type="match status" value="1"/>
</dbReference>
<evidence type="ECO:0000256" key="1">
    <source>
        <dbReference type="ARBA" id="ARBA00006484"/>
    </source>
</evidence>
<dbReference type="InterPro" id="IPR036291">
    <property type="entry name" value="NAD(P)-bd_dom_sf"/>
</dbReference>
<sequence length="301" mass="33403">MRNDILTNRVALITGAARGLGYSYAKLLARAGATIIVNDILQNNNGEFEAEKVAEEINEMGGIAEACTESIADSTSVSEITKQIIKKYKRIDILIHNAGNIVPKQFLDHKQEDWKDVMDVHLNGTFYLLQNICPEMIKNNYGRIVLVTSSMGMFGAVNCSSYAASKMAIWGLTKSIDAEMAQYNVICNAISPLAKTDLTKEILQSSFYDEFTCEKVADIVLILCSDAAKRGGNIYLASNGVYSLIDIYQNDGKTINLEQGHFEEQIESINHSSSGKPIKSLMQMTKRIFKDAIKQKKYDKS</sequence>
<evidence type="ECO:0000256" key="3">
    <source>
        <dbReference type="RuleBase" id="RU000363"/>
    </source>
</evidence>
<dbReference type="AlphaFoldDB" id="A0A318ETJ3"/>
<dbReference type="InterPro" id="IPR051687">
    <property type="entry name" value="Peroxisomal_Beta-Oxidation"/>
</dbReference>
<dbReference type="Pfam" id="PF00106">
    <property type="entry name" value="adh_short"/>
    <property type="match status" value="1"/>
</dbReference>
<gene>
    <name evidence="4" type="ORF">C8E03_101221</name>
</gene>
<dbReference type="EMBL" id="QICS01000001">
    <property type="protein sequence ID" value="PXV95592.1"/>
    <property type="molecule type" value="Genomic_DNA"/>
</dbReference>
<comment type="similarity">
    <text evidence="1 3">Belongs to the short-chain dehydrogenases/reductases (SDR) family.</text>
</comment>
<dbReference type="PANTHER" id="PTHR45024:SF2">
    <property type="entry name" value="SCP2 DOMAIN-CONTAINING PROTEIN"/>
    <property type="match status" value="1"/>
</dbReference>
<dbReference type="PRINTS" id="PR00080">
    <property type="entry name" value="SDRFAMILY"/>
</dbReference>
<dbReference type="Proteomes" id="UP000247523">
    <property type="component" value="Unassembled WGS sequence"/>
</dbReference>
<organism evidence="4 5">
    <name type="scientific">Lachnotalea glycerini</name>
    <dbReference type="NCBI Taxonomy" id="1763509"/>
    <lineage>
        <taxon>Bacteria</taxon>
        <taxon>Bacillati</taxon>
        <taxon>Bacillota</taxon>
        <taxon>Clostridia</taxon>
        <taxon>Lachnospirales</taxon>
        <taxon>Lachnospiraceae</taxon>
        <taxon>Lachnotalea</taxon>
    </lineage>
</organism>
<keyword evidence="2" id="KW-0560">Oxidoreductase</keyword>
<evidence type="ECO:0000313" key="5">
    <source>
        <dbReference type="Proteomes" id="UP000247523"/>
    </source>
</evidence>
<dbReference type="Gene3D" id="3.40.50.720">
    <property type="entry name" value="NAD(P)-binding Rossmann-like Domain"/>
    <property type="match status" value="1"/>
</dbReference>
<dbReference type="SUPFAM" id="SSF51735">
    <property type="entry name" value="NAD(P)-binding Rossmann-fold domains"/>
    <property type="match status" value="1"/>
</dbReference>
<accession>A0A318ETJ3</accession>